<evidence type="ECO:0000313" key="6">
    <source>
        <dbReference type="Proteomes" id="UP000008975"/>
    </source>
</evidence>
<dbReference type="SMART" id="SM00892">
    <property type="entry name" value="Endonuclease_NS"/>
    <property type="match status" value="1"/>
</dbReference>
<dbReference type="SUPFAM" id="SSF54060">
    <property type="entry name" value="His-Me finger endonucleases"/>
    <property type="match status" value="1"/>
</dbReference>
<gene>
    <name evidence="5" type="ordered locus">MTES_0333</name>
</gene>
<dbReference type="Gene3D" id="3.40.570.10">
    <property type="entry name" value="Extracellular Endonuclease, subunit A"/>
    <property type="match status" value="1"/>
</dbReference>
<keyword evidence="5" id="KW-0540">Nuclease</keyword>
<dbReference type="InterPro" id="IPR020821">
    <property type="entry name" value="ENPP1-3/EXOG-like_nuc-like"/>
</dbReference>
<dbReference type="GO" id="GO:0003676">
    <property type="term" value="F:nucleic acid binding"/>
    <property type="evidence" value="ECO:0007669"/>
    <property type="project" value="InterPro"/>
</dbReference>
<dbReference type="Pfam" id="PF01223">
    <property type="entry name" value="Endonuclease_NS"/>
    <property type="match status" value="1"/>
</dbReference>
<reference evidence="5 6" key="1">
    <citation type="journal article" date="2011" name="J. Bacteriol.">
        <title>Genome sequence of Microbacterium testaceum StLB037, an N-acylhomoserine lactone-degrading bacterium isolated from potato leaves.</title>
        <authorList>
            <person name="Morohoshi T."/>
            <person name="Wang W.-Z."/>
            <person name="Someya N."/>
            <person name="Ikeda T."/>
        </authorList>
    </citation>
    <scope>NUCLEOTIDE SEQUENCE [LARGE SCALE GENOMIC DNA]</scope>
    <source>
        <strain evidence="5 6">StLB037</strain>
    </source>
</reference>
<dbReference type="InterPro" id="IPR044929">
    <property type="entry name" value="DNA/RNA_non-sp_Endonuclease_sf"/>
</dbReference>
<evidence type="ECO:0000259" key="4">
    <source>
        <dbReference type="SMART" id="SM00892"/>
    </source>
</evidence>
<evidence type="ECO:0000259" key="3">
    <source>
        <dbReference type="SMART" id="SM00477"/>
    </source>
</evidence>
<accession>E8NA63</accession>
<dbReference type="InterPro" id="IPR044925">
    <property type="entry name" value="His-Me_finger_sf"/>
</dbReference>
<dbReference type="GO" id="GO:0046872">
    <property type="term" value="F:metal ion binding"/>
    <property type="evidence" value="ECO:0007669"/>
    <property type="project" value="UniProtKB-KW"/>
</dbReference>
<dbReference type="GO" id="GO:0016787">
    <property type="term" value="F:hydrolase activity"/>
    <property type="evidence" value="ECO:0007669"/>
    <property type="project" value="InterPro"/>
</dbReference>
<organism evidence="5 6">
    <name type="scientific">Microbacterium testaceum (strain StLB037)</name>
    <dbReference type="NCBI Taxonomy" id="979556"/>
    <lineage>
        <taxon>Bacteria</taxon>
        <taxon>Bacillati</taxon>
        <taxon>Actinomycetota</taxon>
        <taxon>Actinomycetes</taxon>
        <taxon>Micrococcales</taxon>
        <taxon>Microbacteriaceae</taxon>
        <taxon>Microbacterium</taxon>
    </lineage>
</organism>
<dbReference type="SMART" id="SM00477">
    <property type="entry name" value="NUC"/>
    <property type="match status" value="1"/>
</dbReference>
<name>E8NA63_MICTS</name>
<sequence>MRAPSAAASHRSPAASAAKKPAGASARVFTCASIAPVCRDVGGPGHDGGMSDGYDPDFLGIPLPLPAPAVSATRLDYPRFSVLLDEQRRFAAVTGVVIDGAGLREQPRTGEWRLDPRVAADAQAGPEIYSRNDLDRGHLVRRRDPGWGSPEEARDATEATFFYTNAAPQAAGFNQSKELWLGLEDHVLAYAETTDQRLAVFTAPVLGDEDPPYRGIRVPLRFWKIAAWRDGDALAAAGFLLDQTELVDTRQGLTVPPLGAFRTFQVPVADIAAEAGIDVGPLAAADTFVRRGIRPVAARELQSLDDIVL</sequence>
<dbReference type="AlphaFoldDB" id="E8NA63"/>
<evidence type="ECO:0000256" key="1">
    <source>
        <dbReference type="PIRSR" id="PIRSR640255-1"/>
    </source>
</evidence>
<dbReference type="KEGG" id="mts:MTES_0333"/>
<dbReference type="eggNOG" id="COG1864">
    <property type="taxonomic scope" value="Bacteria"/>
</dbReference>
<keyword evidence="2" id="KW-0479">Metal-binding</keyword>
<evidence type="ECO:0000256" key="2">
    <source>
        <dbReference type="PIRSR" id="PIRSR640255-2"/>
    </source>
</evidence>
<evidence type="ECO:0000313" key="5">
    <source>
        <dbReference type="EMBL" id="BAJ73297.1"/>
    </source>
</evidence>
<dbReference type="InterPro" id="IPR040255">
    <property type="entry name" value="Non-specific_endonuclease"/>
</dbReference>
<dbReference type="GO" id="GO:0004519">
    <property type="term" value="F:endonuclease activity"/>
    <property type="evidence" value="ECO:0007669"/>
    <property type="project" value="UniProtKB-KW"/>
</dbReference>
<dbReference type="STRING" id="979556.MTES_0333"/>
<dbReference type="EMBL" id="AP012052">
    <property type="protein sequence ID" value="BAJ73297.1"/>
    <property type="molecule type" value="Genomic_DNA"/>
</dbReference>
<dbReference type="InterPro" id="IPR001604">
    <property type="entry name" value="Endo_G_ENPP1-like_dom"/>
</dbReference>
<dbReference type="HOGENOM" id="CLU_054191_1_0_11"/>
<reference key="2">
    <citation type="submission" date="2011-02" db="EMBL/GenBank/DDBJ databases">
        <title>Genome sequence of Microbacterium testaceum StLB037.</title>
        <authorList>
            <person name="Morohoshi T."/>
            <person name="Wang W.Z."/>
            <person name="Someya N."/>
            <person name="Ikeda T."/>
        </authorList>
    </citation>
    <scope>NUCLEOTIDE SEQUENCE</scope>
    <source>
        <strain>StLB037</strain>
    </source>
</reference>
<dbReference type="Proteomes" id="UP000008975">
    <property type="component" value="Chromosome"/>
</dbReference>
<feature type="domain" description="DNA/RNA non-specific endonuclease/pyrophosphatase/phosphodiesterase" evidence="4">
    <location>
        <begin position="76"/>
        <end position="286"/>
    </location>
</feature>
<keyword evidence="5" id="KW-0378">Hydrolase</keyword>
<dbReference type="PANTHER" id="PTHR13966:SF5">
    <property type="entry name" value="ENDONUCLEASE G, MITOCHONDRIAL"/>
    <property type="match status" value="1"/>
</dbReference>
<protein>
    <submittedName>
        <fullName evidence="5">DNA/RNA endonuclease G, NUC1</fullName>
    </submittedName>
</protein>
<feature type="domain" description="ENPP1-3/EXOG-like endonuclease/phosphodiesterase" evidence="3">
    <location>
        <begin position="77"/>
        <end position="286"/>
    </location>
</feature>
<dbReference type="PANTHER" id="PTHR13966">
    <property type="entry name" value="ENDONUCLEASE RELATED"/>
    <property type="match status" value="1"/>
</dbReference>
<feature type="active site" description="Proton acceptor" evidence="1">
    <location>
        <position position="138"/>
    </location>
</feature>
<feature type="binding site" evidence="2">
    <location>
        <position position="174"/>
    </location>
    <ligand>
        <name>Mg(2+)</name>
        <dbReference type="ChEBI" id="CHEBI:18420"/>
        <note>catalytic</note>
    </ligand>
</feature>
<keyword evidence="5" id="KW-0255">Endonuclease</keyword>
<proteinExistence type="predicted"/>